<keyword evidence="3" id="KW-0687">Ribonucleoprotein</keyword>
<dbReference type="AlphaFoldDB" id="A0A5D2BXX8"/>
<dbReference type="Gene3D" id="1.10.10.250">
    <property type="entry name" value="Ribosomal protein L11, C-terminal domain"/>
    <property type="match status" value="1"/>
</dbReference>
<accession>A0A5D2BXX8</accession>
<dbReference type="Proteomes" id="UP000323506">
    <property type="component" value="Chromosome D07"/>
</dbReference>
<dbReference type="GO" id="GO:0070180">
    <property type="term" value="F:large ribosomal subunit rRNA binding"/>
    <property type="evidence" value="ECO:0007669"/>
    <property type="project" value="TreeGrafter"/>
</dbReference>
<protein>
    <submittedName>
        <fullName evidence="4">Uncharacterized protein</fullName>
    </submittedName>
</protein>
<evidence type="ECO:0000256" key="3">
    <source>
        <dbReference type="ARBA" id="ARBA00023274"/>
    </source>
</evidence>
<evidence type="ECO:0000256" key="1">
    <source>
        <dbReference type="ARBA" id="ARBA00010537"/>
    </source>
</evidence>
<proteinExistence type="inferred from homology"/>
<reference evidence="4 5" key="1">
    <citation type="submission" date="2019-06" db="EMBL/GenBank/DDBJ databases">
        <title>WGS assembly of Gossypium darwinii.</title>
        <authorList>
            <person name="Chen Z.J."/>
            <person name="Sreedasyam A."/>
            <person name="Ando A."/>
            <person name="Song Q."/>
            <person name="De L."/>
            <person name="Hulse-Kemp A."/>
            <person name="Ding M."/>
            <person name="Ye W."/>
            <person name="Kirkbride R."/>
            <person name="Jenkins J."/>
            <person name="Plott C."/>
            <person name="Lovell J."/>
            <person name="Lin Y.-M."/>
            <person name="Vaughn R."/>
            <person name="Liu B."/>
            <person name="Li W."/>
            <person name="Simpson S."/>
            <person name="Scheffler B."/>
            <person name="Saski C."/>
            <person name="Grover C."/>
            <person name="Hu G."/>
            <person name="Conover J."/>
            <person name="Carlson J."/>
            <person name="Shu S."/>
            <person name="Boston L."/>
            <person name="Williams M."/>
            <person name="Peterson D."/>
            <person name="Mcgee K."/>
            <person name="Jones D."/>
            <person name="Wendel J."/>
            <person name="Stelly D."/>
            <person name="Grimwood J."/>
            <person name="Schmutz J."/>
        </authorList>
    </citation>
    <scope>NUCLEOTIDE SEQUENCE [LARGE SCALE GENOMIC DNA]</scope>
    <source>
        <strain evidence="4">1808015.09</strain>
    </source>
</reference>
<dbReference type="GO" id="GO:0003735">
    <property type="term" value="F:structural constituent of ribosome"/>
    <property type="evidence" value="ECO:0007669"/>
    <property type="project" value="InterPro"/>
</dbReference>
<dbReference type="EMBL" id="CM017707">
    <property type="protein sequence ID" value="TYG60662.1"/>
    <property type="molecule type" value="Genomic_DNA"/>
</dbReference>
<organism evidence="4 5">
    <name type="scientific">Gossypium darwinii</name>
    <name type="common">Darwin's cotton</name>
    <name type="synonym">Gossypium barbadense var. darwinii</name>
    <dbReference type="NCBI Taxonomy" id="34276"/>
    <lineage>
        <taxon>Eukaryota</taxon>
        <taxon>Viridiplantae</taxon>
        <taxon>Streptophyta</taxon>
        <taxon>Embryophyta</taxon>
        <taxon>Tracheophyta</taxon>
        <taxon>Spermatophyta</taxon>
        <taxon>Magnoliopsida</taxon>
        <taxon>eudicotyledons</taxon>
        <taxon>Gunneridae</taxon>
        <taxon>Pentapetalae</taxon>
        <taxon>rosids</taxon>
        <taxon>malvids</taxon>
        <taxon>Malvales</taxon>
        <taxon>Malvaceae</taxon>
        <taxon>Malvoideae</taxon>
        <taxon>Gossypium</taxon>
    </lineage>
</organism>
<dbReference type="GO" id="GO:0006412">
    <property type="term" value="P:translation"/>
    <property type="evidence" value="ECO:0007669"/>
    <property type="project" value="InterPro"/>
</dbReference>
<gene>
    <name evidence="4" type="ORF">ES288_D07G084900v1</name>
</gene>
<evidence type="ECO:0000313" key="4">
    <source>
        <dbReference type="EMBL" id="TYG60662.1"/>
    </source>
</evidence>
<sequence>MIWYLVVEPLLSRKDIQTKKFRGLYRSFPKKIGEDTVIWNRQEVNTQLSFLSQFLYDITSSKKPPRNGNAEFTVVPFMVVLIIDALKELVRDRNTTKNFKHNGDISLDDIIEITKVIRPRSMVKEIKTPGICSKCTFGVSNFVF</sequence>
<keyword evidence="5" id="KW-1185">Reference proteome</keyword>
<dbReference type="GO" id="GO:0022625">
    <property type="term" value="C:cytosolic large ribosomal subunit"/>
    <property type="evidence" value="ECO:0007669"/>
    <property type="project" value="TreeGrafter"/>
</dbReference>
<keyword evidence="2" id="KW-0689">Ribosomal protein</keyword>
<evidence type="ECO:0000313" key="5">
    <source>
        <dbReference type="Proteomes" id="UP000323506"/>
    </source>
</evidence>
<comment type="similarity">
    <text evidence="1">Belongs to the universal ribosomal protein uL11 family.</text>
</comment>
<dbReference type="InterPro" id="IPR036769">
    <property type="entry name" value="Ribosomal_uL11_C_sf"/>
</dbReference>
<evidence type="ECO:0000256" key="2">
    <source>
        <dbReference type="ARBA" id="ARBA00022980"/>
    </source>
</evidence>
<dbReference type="InterPro" id="IPR000911">
    <property type="entry name" value="Ribosomal_uL11"/>
</dbReference>
<name>A0A5D2BXX8_GOSDA</name>
<dbReference type="PANTHER" id="PTHR11661">
    <property type="entry name" value="60S RIBOSOMAL PROTEIN L12"/>
    <property type="match status" value="1"/>
</dbReference>
<dbReference type="PANTHER" id="PTHR11661:SF2">
    <property type="entry name" value="LARGE RIBOSOMAL SUBUNIT PROTEIN UL11"/>
    <property type="match status" value="1"/>
</dbReference>